<evidence type="ECO:0000259" key="1">
    <source>
        <dbReference type="PROSITE" id="PS51554"/>
    </source>
</evidence>
<proteinExistence type="predicted"/>
<gene>
    <name evidence="2" type="ORF">N47_E43370</name>
</gene>
<dbReference type="EMBL" id="FR695877">
    <property type="protein sequence ID" value="CBX30825.1"/>
    <property type="molecule type" value="Genomic_DNA"/>
</dbReference>
<dbReference type="InterPro" id="IPR004184">
    <property type="entry name" value="PFL_dom"/>
</dbReference>
<organism evidence="2">
    <name type="scientific">uncultured Desulfobacterium sp</name>
    <dbReference type="NCBI Taxonomy" id="201089"/>
    <lineage>
        <taxon>Bacteria</taxon>
        <taxon>Pseudomonadati</taxon>
        <taxon>Thermodesulfobacteriota</taxon>
        <taxon>Desulfobacteria</taxon>
        <taxon>Desulfobacterales</taxon>
        <taxon>Desulfobacteriaceae</taxon>
        <taxon>Desulfobacterium</taxon>
        <taxon>environmental samples</taxon>
    </lineage>
</organism>
<sequence>MQTTALRKNDEIASYQITEKPVLTERVERLKESFINTEIKSSTERTRALHEVYKEAGGEPIVITRAKVLDRYLRNMTLYIDENPIVGSLAKDRRGVNPFPDYYSGPHVKIISSAIPAHCGYKLKIG</sequence>
<name>E1YL42_9BACT</name>
<accession>E1YL42</accession>
<dbReference type="PROSITE" id="PS51554">
    <property type="entry name" value="PFL"/>
    <property type="match status" value="1"/>
</dbReference>
<evidence type="ECO:0000313" key="2">
    <source>
        <dbReference type="EMBL" id="CBX30825.1"/>
    </source>
</evidence>
<dbReference type="SUPFAM" id="SSF51998">
    <property type="entry name" value="PFL-like glycyl radical enzymes"/>
    <property type="match status" value="1"/>
</dbReference>
<dbReference type="Pfam" id="PF02901">
    <property type="entry name" value="PFL-like"/>
    <property type="match status" value="1"/>
</dbReference>
<dbReference type="AlphaFoldDB" id="E1YL42"/>
<feature type="domain" description="PFL" evidence="1">
    <location>
        <begin position="25"/>
        <end position="126"/>
    </location>
</feature>
<reference evidence="2" key="1">
    <citation type="journal article" date="2011" name="Environ. Microbiol.">
        <title>Genomic insights into the metabolic potential of the polycyclic aromatic hydrocarbon degrading sulfate-reducing Deltaproteobacterium N47.</title>
        <authorList>
            <person name="Bergmann F."/>
            <person name="Selesi D."/>
            <person name="Weinmaier T."/>
            <person name="Tischler P."/>
            <person name="Rattei T."/>
            <person name="Meckenstock R.U."/>
        </authorList>
    </citation>
    <scope>NUCLEOTIDE SEQUENCE</scope>
</reference>
<dbReference type="Gene3D" id="3.20.70.20">
    <property type="match status" value="1"/>
</dbReference>
<dbReference type="GO" id="GO:0003824">
    <property type="term" value="F:catalytic activity"/>
    <property type="evidence" value="ECO:0007669"/>
    <property type="project" value="InterPro"/>
</dbReference>
<protein>
    <recommendedName>
        <fullName evidence="1">PFL domain-containing protein</fullName>
    </recommendedName>
</protein>